<keyword evidence="1 6" id="KW-0489">Methyltransferase</keyword>
<dbReference type="RefSeq" id="WP_133797255.1">
    <property type="nucleotide sequence ID" value="NZ_SOCA01000012.1"/>
</dbReference>
<dbReference type="GO" id="GO:0009007">
    <property type="term" value="F:site-specific DNA-methyltransferase (adenine-specific) activity"/>
    <property type="evidence" value="ECO:0007669"/>
    <property type="project" value="UniProtKB-EC"/>
</dbReference>
<keyword evidence="2" id="KW-0808">Transferase</keyword>
<dbReference type="InterPro" id="IPR050953">
    <property type="entry name" value="N4_N6_ade-DNA_methylase"/>
</dbReference>
<evidence type="ECO:0000256" key="4">
    <source>
        <dbReference type="SAM" id="MobiDB-lite"/>
    </source>
</evidence>
<dbReference type="GO" id="GO:0003676">
    <property type="term" value="F:nucleic acid binding"/>
    <property type="evidence" value="ECO:0007669"/>
    <property type="project" value="InterPro"/>
</dbReference>
<dbReference type="InterPro" id="IPR029063">
    <property type="entry name" value="SAM-dependent_MTases_sf"/>
</dbReference>
<gene>
    <name evidence="6" type="ORF">EI77_04272</name>
</gene>
<feature type="region of interest" description="Disordered" evidence="4">
    <location>
        <begin position="910"/>
        <end position="951"/>
    </location>
</feature>
<evidence type="ECO:0000256" key="2">
    <source>
        <dbReference type="ARBA" id="ARBA00022679"/>
    </source>
</evidence>
<dbReference type="InterPro" id="IPR002052">
    <property type="entry name" value="DNA_methylase_N6_adenine_CS"/>
</dbReference>
<dbReference type="PRINTS" id="PR00507">
    <property type="entry name" value="N12N6MTFRASE"/>
</dbReference>
<dbReference type="EMBL" id="SOCA01000012">
    <property type="protein sequence ID" value="TDU64088.1"/>
    <property type="molecule type" value="Genomic_DNA"/>
</dbReference>
<reference evidence="6 7" key="1">
    <citation type="submission" date="2019-03" db="EMBL/GenBank/DDBJ databases">
        <title>Genomic Encyclopedia of Archaeal and Bacterial Type Strains, Phase II (KMG-II): from individual species to whole genera.</title>
        <authorList>
            <person name="Goeker M."/>
        </authorList>
    </citation>
    <scope>NUCLEOTIDE SEQUENCE [LARGE SCALE GENOMIC DNA]</scope>
    <source>
        <strain evidence="6 7">ATCC 25309</strain>
    </source>
</reference>
<sequence>MSQILITETESELEHVQQNLTASEELSRLMPAWGCPKLIPLDEIFQKPEQVDYLDLLPRSDKKGGEGVHAVAAHQGTSLLYLVHAEHSQRLAEADIQALRHTLANRSESAWLGIVRSGTLVLYPISFEEQLPSPKEVSQADDEAPLFFQSLVQGTFSAEVKPQASDHVYQEIKRLLTRTTEAFVDNDLLDPLHVLSMSGRALFFRFLIDRKIVRPSERAKICPSAKDLKDAFSNPVCAAQTSAWLDETFNGDFLPIIDDSLAGEKRLAAYKRFYKEVSLATHGDLFEHLEAILKGWKAVDGQQLTFDWNDLDFAHIPVGVLSEVYEHFSHRVDRQLSLDKSVHYTPRFIASFMVDEAFTAMSGDKSQARLLDPASGAGIFLVLGFRRLFREHFEVTGNRPDKDIIQEILYKQIRGFDVSEPALRLAALALYITAIELNATPRPPKSLMFPRNLRGTVLHHFGEEAAADAYPHDRDQAALQSLLGSLGELPRREGLESFDGAFDLVIGNPPWTRLRDEAPAARKEKTGSAGRVKKSASDSANTAFSKIARDELEARELKHLAKDYRNPDKAPDVPFLWRAAQWARPGGTIAYALHARLFLHTQGKKDIAWQAIQEALAITGIINGADLRWTKVWDGMKSPFCLFFARNEKSMPNEGFFFASPLAEYAINATSRFRIDYAAVRTITQQETKQRPWLLKTLSLGTTLDVEVMDRITKASPHTLKEYWLQFDPSGDRTGKGYDKSFGLPQKPAPFLGKLLDFEDPTNNGFSIEWDRFETYATRYNRSSGSFPRSESLYQPPLVIVPQAPGDDPYSPKAWLADRAVAFSQSYYGYACQDSPAPQYVAALIHVLAHSTLARYFIIMRSASLGSDFMRFLKDDFDALPFPDPAKLSAADKKALLRFSACLQAGEGQMPLLPPKAKKSQGAKKQAAQEGGPDLFHQALAPPAPAPNQQRERPLDFWHELNGFIFRLYGLGAEDVQVIQDTLFASAPYRRAGEAAFLPTSPLPEETAPSTRQVFCTELQQRLQPFFEVTGETVDVGEPSGLRQQSWNTTWRFIAVTKCDAKIDVPAEILQQAMADANQNGLSRIIVRLHHGRGLLIGILDARRWWTRTRARLCAHTITLEHLDAFDEPAPYIPDRPRRRILDLSNP</sequence>
<feature type="domain" description="MmeI-like DNA-methyltransferase" evidence="5">
    <location>
        <begin position="366"/>
        <end position="441"/>
    </location>
</feature>
<feature type="region of interest" description="Disordered" evidence="4">
    <location>
        <begin position="516"/>
        <end position="537"/>
    </location>
</feature>
<comment type="caution">
    <text evidence="6">The sequence shown here is derived from an EMBL/GenBank/DDBJ whole genome shotgun (WGS) entry which is preliminary data.</text>
</comment>
<dbReference type="OrthoDB" id="32195at2"/>
<proteinExistence type="predicted"/>
<dbReference type="PROSITE" id="PS00092">
    <property type="entry name" value="N6_MTASE"/>
    <property type="match status" value="1"/>
</dbReference>
<dbReference type="Pfam" id="PF20473">
    <property type="entry name" value="MmeI_Mtase"/>
    <property type="match status" value="1"/>
</dbReference>
<dbReference type="Proteomes" id="UP000295662">
    <property type="component" value="Unassembled WGS sequence"/>
</dbReference>
<dbReference type="AlphaFoldDB" id="A0A4R7RJ06"/>
<keyword evidence="3" id="KW-0949">S-adenosyl-L-methionine</keyword>
<evidence type="ECO:0000256" key="3">
    <source>
        <dbReference type="ARBA" id="ARBA00022691"/>
    </source>
</evidence>
<dbReference type="GO" id="GO:0032259">
    <property type="term" value="P:methylation"/>
    <property type="evidence" value="ECO:0007669"/>
    <property type="project" value="UniProtKB-KW"/>
</dbReference>
<evidence type="ECO:0000313" key="6">
    <source>
        <dbReference type="EMBL" id="TDU64088.1"/>
    </source>
</evidence>
<dbReference type="PANTHER" id="PTHR33841:SF5">
    <property type="entry name" value="DNA METHYLASE (MODIFICATION METHYLASE) (METHYLTRANSFERASE)-RELATED"/>
    <property type="match status" value="1"/>
</dbReference>
<dbReference type="PANTHER" id="PTHR33841">
    <property type="entry name" value="DNA METHYLTRANSFERASE YEEA-RELATED"/>
    <property type="match status" value="1"/>
</dbReference>
<name>A0A4R7RJ06_9BACT</name>
<dbReference type="InterPro" id="IPR046816">
    <property type="entry name" value="MmeI_Mtase"/>
</dbReference>
<feature type="compositionally biased region" description="Low complexity" evidence="4">
    <location>
        <begin position="923"/>
        <end position="933"/>
    </location>
</feature>
<evidence type="ECO:0000313" key="7">
    <source>
        <dbReference type="Proteomes" id="UP000295662"/>
    </source>
</evidence>
<keyword evidence="7" id="KW-1185">Reference proteome</keyword>
<organism evidence="6 7">
    <name type="scientific">Prosthecobacter fusiformis</name>
    <dbReference type="NCBI Taxonomy" id="48464"/>
    <lineage>
        <taxon>Bacteria</taxon>
        <taxon>Pseudomonadati</taxon>
        <taxon>Verrucomicrobiota</taxon>
        <taxon>Verrucomicrobiia</taxon>
        <taxon>Verrucomicrobiales</taxon>
        <taxon>Verrucomicrobiaceae</taxon>
        <taxon>Prosthecobacter</taxon>
    </lineage>
</organism>
<feature type="compositionally biased region" description="Basic and acidic residues" evidence="4">
    <location>
        <begin position="516"/>
        <end position="526"/>
    </location>
</feature>
<dbReference type="SUPFAM" id="SSF53335">
    <property type="entry name" value="S-adenosyl-L-methionine-dependent methyltransferases"/>
    <property type="match status" value="1"/>
</dbReference>
<evidence type="ECO:0000259" key="5">
    <source>
        <dbReference type="Pfam" id="PF20473"/>
    </source>
</evidence>
<evidence type="ECO:0000256" key="1">
    <source>
        <dbReference type="ARBA" id="ARBA00022603"/>
    </source>
</evidence>
<accession>A0A4R7RJ06</accession>
<dbReference type="Gene3D" id="3.40.50.150">
    <property type="entry name" value="Vaccinia Virus protein VP39"/>
    <property type="match status" value="1"/>
</dbReference>
<protein>
    <submittedName>
        <fullName evidence="6">N-6 DNA methylase</fullName>
    </submittedName>
</protein>